<sequence>MMHRLKSKRLGACVRLVALYTASRRLGACLHIWHESSVKDDNIVMIWESQCERQLLQEFHICCFKVLDVRILRCARDTTGTDPIVVRIKCGIFMIPTHT</sequence>
<reference evidence="1 2" key="1">
    <citation type="journal article" date="2022" name="bioRxiv">
        <title>The genome of the oomycete Peronosclerospora sorghi, a cosmopolitan pathogen of maize and sorghum, is inflated with dispersed pseudogenes.</title>
        <authorList>
            <person name="Fletcher K."/>
            <person name="Martin F."/>
            <person name="Isakeit T."/>
            <person name="Cavanaugh K."/>
            <person name="Magill C."/>
            <person name="Michelmore R."/>
        </authorList>
    </citation>
    <scope>NUCLEOTIDE SEQUENCE [LARGE SCALE GENOMIC DNA]</scope>
    <source>
        <strain evidence="1">P6</strain>
    </source>
</reference>
<gene>
    <name evidence="1" type="ORF">PsorP6_002190</name>
</gene>
<organism evidence="1 2">
    <name type="scientific">Peronosclerospora sorghi</name>
    <dbReference type="NCBI Taxonomy" id="230839"/>
    <lineage>
        <taxon>Eukaryota</taxon>
        <taxon>Sar</taxon>
        <taxon>Stramenopiles</taxon>
        <taxon>Oomycota</taxon>
        <taxon>Peronosporomycetes</taxon>
        <taxon>Peronosporales</taxon>
        <taxon>Peronosporaceae</taxon>
        <taxon>Peronosclerospora</taxon>
    </lineage>
</organism>
<protein>
    <submittedName>
        <fullName evidence="1">Uncharacterized protein</fullName>
    </submittedName>
</protein>
<dbReference type="Proteomes" id="UP001163321">
    <property type="component" value="Chromosome 1"/>
</dbReference>
<dbReference type="EMBL" id="CM047580">
    <property type="protein sequence ID" value="KAI9923064.1"/>
    <property type="molecule type" value="Genomic_DNA"/>
</dbReference>
<evidence type="ECO:0000313" key="2">
    <source>
        <dbReference type="Proteomes" id="UP001163321"/>
    </source>
</evidence>
<name>A0ACC0WW07_9STRA</name>
<keyword evidence="2" id="KW-1185">Reference proteome</keyword>
<evidence type="ECO:0000313" key="1">
    <source>
        <dbReference type="EMBL" id="KAI9923064.1"/>
    </source>
</evidence>
<accession>A0ACC0WW07</accession>
<proteinExistence type="predicted"/>
<comment type="caution">
    <text evidence="1">The sequence shown here is derived from an EMBL/GenBank/DDBJ whole genome shotgun (WGS) entry which is preliminary data.</text>
</comment>